<dbReference type="Gene3D" id="2.30.30.240">
    <property type="entry name" value="PRC-barrel domain"/>
    <property type="match status" value="1"/>
</dbReference>
<dbReference type="InterPro" id="IPR011033">
    <property type="entry name" value="PRC_barrel-like_sf"/>
</dbReference>
<keyword evidence="2" id="KW-0732">Signal</keyword>
<protein>
    <recommendedName>
        <fullName evidence="3">PRC-barrel domain-containing protein</fullName>
    </recommendedName>
</protein>
<dbReference type="Pfam" id="PF05239">
    <property type="entry name" value="PRC"/>
    <property type="match status" value="1"/>
</dbReference>
<gene>
    <name evidence="4" type="ORF">KL86APRO_12601</name>
</gene>
<evidence type="ECO:0000256" key="2">
    <source>
        <dbReference type="SAM" id="SignalP"/>
    </source>
</evidence>
<reference evidence="4" key="1">
    <citation type="submission" date="2016-04" db="EMBL/GenBank/DDBJ databases">
        <authorList>
            <person name="Evans L.H."/>
            <person name="Alamgir A."/>
            <person name="Owens N."/>
            <person name="Weber N.D."/>
            <person name="Virtaneva K."/>
            <person name="Barbian K."/>
            <person name="Babar A."/>
            <person name="Rosenke K."/>
        </authorList>
    </citation>
    <scope>NUCLEOTIDE SEQUENCE</scope>
    <source>
        <strain evidence="4">86</strain>
    </source>
</reference>
<evidence type="ECO:0000313" key="4">
    <source>
        <dbReference type="EMBL" id="SBW09469.1"/>
    </source>
</evidence>
<dbReference type="SUPFAM" id="SSF50346">
    <property type="entry name" value="PRC-barrel domain"/>
    <property type="match status" value="1"/>
</dbReference>
<dbReference type="InterPro" id="IPR027275">
    <property type="entry name" value="PRC-brl_dom"/>
</dbReference>
<dbReference type="EMBL" id="FLUO01000001">
    <property type="protein sequence ID" value="SBW09469.1"/>
    <property type="molecule type" value="Genomic_DNA"/>
</dbReference>
<name>A0A212KCL8_9PROT</name>
<sequence length="193" mass="20297">MTMMKQLLTATALVASVSTVALAQDINRPGTTGNIDNSPAATSQQMNRDSKDMNRNTTAANRDASTATMNAGDTQYGVTVFSKDRPTTPMTTQNGYVTGTQGQVLVSNLIGEEVYNGTGDNAQKVGDVNDVLLSSDGKAQAVVIGVGGFLGIGEKDVAVQFDRVSWGVDGDNDKRLMIQASKADLNSAPSFKR</sequence>
<feature type="chain" id="PRO_5012668219" description="PRC-barrel domain-containing protein" evidence="2">
    <location>
        <begin position="24"/>
        <end position="193"/>
    </location>
</feature>
<feature type="signal peptide" evidence="2">
    <location>
        <begin position="1"/>
        <end position="23"/>
    </location>
</feature>
<organism evidence="4">
    <name type="scientific">uncultured Alphaproteobacteria bacterium</name>
    <dbReference type="NCBI Taxonomy" id="91750"/>
    <lineage>
        <taxon>Bacteria</taxon>
        <taxon>Pseudomonadati</taxon>
        <taxon>Pseudomonadota</taxon>
        <taxon>Alphaproteobacteria</taxon>
        <taxon>environmental samples</taxon>
    </lineage>
</organism>
<accession>A0A212KCL8</accession>
<feature type="domain" description="PRC-barrel" evidence="3">
    <location>
        <begin position="103"/>
        <end position="183"/>
    </location>
</feature>
<feature type="region of interest" description="Disordered" evidence="1">
    <location>
        <begin position="27"/>
        <end position="69"/>
    </location>
</feature>
<feature type="compositionally biased region" description="Polar residues" evidence="1">
    <location>
        <begin position="55"/>
        <end position="69"/>
    </location>
</feature>
<dbReference type="PANTHER" id="PTHR36505">
    <property type="entry name" value="BLR1072 PROTEIN"/>
    <property type="match status" value="1"/>
</dbReference>
<dbReference type="PANTHER" id="PTHR36505:SF1">
    <property type="entry name" value="BLR1072 PROTEIN"/>
    <property type="match status" value="1"/>
</dbReference>
<proteinExistence type="predicted"/>
<dbReference type="AlphaFoldDB" id="A0A212KCL8"/>
<feature type="compositionally biased region" description="Polar residues" evidence="1">
    <location>
        <begin position="29"/>
        <end position="47"/>
    </location>
</feature>
<evidence type="ECO:0000256" key="1">
    <source>
        <dbReference type="SAM" id="MobiDB-lite"/>
    </source>
</evidence>
<evidence type="ECO:0000259" key="3">
    <source>
        <dbReference type="Pfam" id="PF05239"/>
    </source>
</evidence>